<evidence type="ECO:0000256" key="1">
    <source>
        <dbReference type="SAM" id="MobiDB-lite"/>
    </source>
</evidence>
<keyword evidence="4" id="KW-1185">Reference proteome</keyword>
<feature type="region of interest" description="Disordered" evidence="1">
    <location>
        <begin position="389"/>
        <end position="427"/>
    </location>
</feature>
<proteinExistence type="predicted"/>
<dbReference type="Gene3D" id="4.10.280.10">
    <property type="entry name" value="Helix-loop-helix DNA-binding domain"/>
    <property type="match status" value="1"/>
</dbReference>
<dbReference type="SUPFAM" id="SSF47459">
    <property type="entry name" value="HLH, helix-loop-helix DNA-binding domain"/>
    <property type="match status" value="1"/>
</dbReference>
<accession>A0A1C7N9P1</accession>
<feature type="region of interest" description="Disordered" evidence="1">
    <location>
        <begin position="75"/>
        <end position="101"/>
    </location>
</feature>
<dbReference type="InterPro" id="IPR052099">
    <property type="entry name" value="Regulatory_TF_Diverse"/>
</dbReference>
<feature type="compositionally biased region" description="Basic residues" evidence="1">
    <location>
        <begin position="401"/>
        <end position="415"/>
    </location>
</feature>
<feature type="domain" description="BHLH" evidence="2">
    <location>
        <begin position="234"/>
        <end position="315"/>
    </location>
</feature>
<organism evidence="3 4">
    <name type="scientific">Choanephora cucurbitarum</name>
    <dbReference type="NCBI Taxonomy" id="101091"/>
    <lineage>
        <taxon>Eukaryota</taxon>
        <taxon>Fungi</taxon>
        <taxon>Fungi incertae sedis</taxon>
        <taxon>Mucoromycota</taxon>
        <taxon>Mucoromycotina</taxon>
        <taxon>Mucoromycetes</taxon>
        <taxon>Mucorales</taxon>
        <taxon>Mucorineae</taxon>
        <taxon>Choanephoraceae</taxon>
        <taxon>Choanephoroideae</taxon>
        <taxon>Choanephora</taxon>
    </lineage>
</organism>
<dbReference type="Pfam" id="PF00010">
    <property type="entry name" value="HLH"/>
    <property type="match status" value="1"/>
</dbReference>
<dbReference type="PROSITE" id="PS50888">
    <property type="entry name" value="BHLH"/>
    <property type="match status" value="1"/>
</dbReference>
<name>A0A1C7N9P1_9FUNG</name>
<dbReference type="PANTHER" id="PTHR47336:SF2">
    <property type="entry name" value="TRANSCRIPTION FACTOR HMS1-RELATED"/>
    <property type="match status" value="1"/>
</dbReference>
<dbReference type="GO" id="GO:0046983">
    <property type="term" value="F:protein dimerization activity"/>
    <property type="evidence" value="ECO:0007669"/>
    <property type="project" value="InterPro"/>
</dbReference>
<evidence type="ECO:0000313" key="3">
    <source>
        <dbReference type="EMBL" id="OBZ85658.1"/>
    </source>
</evidence>
<evidence type="ECO:0000313" key="4">
    <source>
        <dbReference type="Proteomes" id="UP000093000"/>
    </source>
</evidence>
<dbReference type="PANTHER" id="PTHR47336">
    <property type="entry name" value="TRANSCRIPTION FACTOR HMS1-RELATED"/>
    <property type="match status" value="1"/>
</dbReference>
<reference evidence="3 4" key="1">
    <citation type="submission" date="2016-03" db="EMBL/GenBank/DDBJ databases">
        <title>Choanephora cucurbitarum.</title>
        <authorList>
            <person name="Min B."/>
            <person name="Park H."/>
            <person name="Park J.-H."/>
            <person name="Shin H.-D."/>
            <person name="Choi I.-G."/>
        </authorList>
    </citation>
    <scope>NUCLEOTIDE SEQUENCE [LARGE SCALE GENOMIC DNA]</scope>
    <source>
        <strain evidence="3 4">KUS-F28377</strain>
    </source>
</reference>
<sequence>MLQDLTDLDFDTYFDVTSNQPSQNNRGILYHENQQAPSNSASLSALLNHNDTQRPSYTQQNLNLFDWDIQRQSEHSPMQLSPISSPQSSSDGCASLSPHLSDSPYDYQQHIRDEANKALAGFFAKRSAYSSFPLQHVPGINIPSTPTLDPGSNITSNLPSPPLDESAPLNEAYATIDQWLPVKAEPDSSQSPESNQADAHQTRNWRKLSCRYQQLQGVHTLDQIKTSFEPGKQLKKVAHNAIERRYRNNINDRIRELKNVVPALYKARIREKEDDSSESGDEDGEGQAIVDGVEVAKKLNKATILRKATEYIKFLKTSNENTEQENLILQQIIAQMPGGNDVLSRFLCQKREFEKAEQERLACERREAQERERTERQRTLRERAAQRAALAQLLPKPERRPYRRRQSTKSAKANKKSAATESSSSDDSNNKMFMAAFMCLAFFTTSPSSTQMASHHYHTEQEPVHTTGAYLDTGYLLRCLIYAIGIIYIFVLPLCLHWLRPRPVKRSNPENHSHHHYANEVSTAWSQLYTNLVAIINKAGTTKTASRMDSLMMAYDTVLHLFSLTVPRFLLSYKTTSSETLSCMGAWIRLNEVECLGGNTSVTRLSMLHSCFCMLFQLRKLKQGEKQQAYCEPNTLTRIYTTAALQFELCLPKPVAARLVPSYWKYMLVNKKTVTTWIQSDGHKQVLSMLKARNGLDAGTDCKNAFYSFVLPYTTSPLDLVLYWQQLSHLKQLWLDHLESKPSVFSKDQMTLVCSNAPSAMLQWYRQVGLAVESKGQLGLDQDENESSQYPSSHLLSRHRAMIDHLLKIVQAGQQKDVYQVIHCFEKVSRDTSASTECLHYLCSTLPNSDKDNEEASVLMLSTLAVRLAALNSLLAHPTFFFLESQSCFHTQMTSYLQALVDQLGHDLKSPYVSDLSSQSRKQIQACLLQADEILC</sequence>
<dbReference type="InterPro" id="IPR011598">
    <property type="entry name" value="bHLH_dom"/>
</dbReference>
<feature type="region of interest" description="Disordered" evidence="1">
    <location>
        <begin position="145"/>
        <end position="167"/>
    </location>
</feature>
<feature type="compositionally biased region" description="Polar residues" evidence="1">
    <location>
        <begin position="145"/>
        <end position="158"/>
    </location>
</feature>
<dbReference type="InterPro" id="IPR036638">
    <property type="entry name" value="HLH_DNA-bd_sf"/>
</dbReference>
<dbReference type="STRING" id="101091.A0A1C7N9P1"/>
<feature type="compositionally biased region" description="Low complexity" evidence="1">
    <location>
        <begin position="416"/>
        <end position="427"/>
    </location>
</feature>
<dbReference type="EMBL" id="LUGH01000373">
    <property type="protein sequence ID" value="OBZ85658.1"/>
    <property type="molecule type" value="Genomic_DNA"/>
</dbReference>
<dbReference type="Proteomes" id="UP000093000">
    <property type="component" value="Unassembled WGS sequence"/>
</dbReference>
<comment type="caution">
    <text evidence="3">The sequence shown here is derived from an EMBL/GenBank/DDBJ whole genome shotgun (WGS) entry which is preliminary data.</text>
</comment>
<evidence type="ECO:0000259" key="2">
    <source>
        <dbReference type="PROSITE" id="PS50888"/>
    </source>
</evidence>
<dbReference type="SMART" id="SM00353">
    <property type="entry name" value="HLH"/>
    <property type="match status" value="1"/>
</dbReference>
<dbReference type="OrthoDB" id="2133190at2759"/>
<gene>
    <name evidence="3" type="ORF">A0J61_06297</name>
</gene>
<feature type="compositionally biased region" description="Low complexity" evidence="1">
    <location>
        <begin position="76"/>
        <end position="90"/>
    </location>
</feature>
<feature type="region of interest" description="Disordered" evidence="1">
    <location>
        <begin position="363"/>
        <end position="382"/>
    </location>
</feature>
<dbReference type="AlphaFoldDB" id="A0A1C7N9P1"/>
<protein>
    <recommendedName>
        <fullName evidence="2">BHLH domain-containing protein</fullName>
    </recommendedName>
</protein>
<dbReference type="InParanoid" id="A0A1C7N9P1"/>